<keyword evidence="4" id="KW-0732">Signal</keyword>
<keyword evidence="3 11" id="KW-0812">Transmembrane</keyword>
<evidence type="ECO:0000256" key="5">
    <source>
        <dbReference type="ARBA" id="ARBA00022989"/>
    </source>
</evidence>
<protein>
    <recommendedName>
        <fullName evidence="12">G-protein coupled receptors family 3 profile domain-containing protein</fullName>
    </recommendedName>
</protein>
<comment type="subcellular location">
    <subcellularLocation>
        <location evidence="1">Cell membrane</location>
        <topology evidence="1">Multi-pass membrane protein</topology>
    </subcellularLocation>
</comment>
<keyword evidence="9" id="KW-0325">Glycoprotein</keyword>
<keyword evidence="8" id="KW-0675">Receptor</keyword>
<dbReference type="STRING" id="56216.A0A1A6H6F0"/>
<evidence type="ECO:0000256" key="1">
    <source>
        <dbReference type="ARBA" id="ARBA00004651"/>
    </source>
</evidence>
<organism evidence="13 14">
    <name type="scientific">Neotoma lepida</name>
    <name type="common">Desert woodrat</name>
    <dbReference type="NCBI Taxonomy" id="56216"/>
    <lineage>
        <taxon>Eukaryota</taxon>
        <taxon>Metazoa</taxon>
        <taxon>Chordata</taxon>
        <taxon>Craniata</taxon>
        <taxon>Vertebrata</taxon>
        <taxon>Euteleostomi</taxon>
        <taxon>Mammalia</taxon>
        <taxon>Eutheria</taxon>
        <taxon>Euarchontoglires</taxon>
        <taxon>Glires</taxon>
        <taxon>Rodentia</taxon>
        <taxon>Myomorpha</taxon>
        <taxon>Muroidea</taxon>
        <taxon>Cricetidae</taxon>
        <taxon>Neotominae</taxon>
        <taxon>Neotoma</taxon>
    </lineage>
</organism>
<dbReference type="FunFam" id="3.40.50.2300:FF:000024">
    <property type="entry name" value="Vomeronasal 2, receptor 73"/>
    <property type="match status" value="1"/>
</dbReference>
<evidence type="ECO:0000259" key="12">
    <source>
        <dbReference type="PROSITE" id="PS50259"/>
    </source>
</evidence>
<dbReference type="Pfam" id="PF00003">
    <property type="entry name" value="7tm_3"/>
    <property type="match status" value="1"/>
</dbReference>
<evidence type="ECO:0000256" key="8">
    <source>
        <dbReference type="ARBA" id="ARBA00023170"/>
    </source>
</evidence>
<sequence>MALTETTWTASAQVGSLLQLFTFPQMMLNCPKGHKPSYCHGILDDSFLMDLDMKKEMKINEVCLVFVNVIPVNMQLYMERAETYYYQIMTSSANVVIIYGNRNSTVDVSFRKWETLSIQRLWVTTSQWDVISRTKDFTFVSSHGTLTFTHHYQEISTFKHFIQKTNFSTYSEYVSLVRLGWIYFNCSASVLDCKALNHCSSNTSLEWLPWHSFDMAMNNEHYNIYNAVYAAVHAFHNMYLQQVDMRVNAFLKNIGFINPVGDPVNINENGKLDAMYDIFNILKFPQNHVLKVKIGYFSPYFAHGQQLFLSEDMREWTTESRQFSNPVCSASCHLGFKKSHQEGKSDCYFECSQCPANEISNITVVTFLDYEDPLGMTLICMALSIPALTVLVLEVFVKHKDIPLSEYYHVHPQQITFGILFTVAVSPVLAKTITVVLAFRITVLGRRTQELLVSKIPKCIIPICTLIQIILCGIWLVISPPFVNIDVHSEHAYIIITCSKGSVIAFY</sequence>
<dbReference type="InterPro" id="IPR028082">
    <property type="entry name" value="Peripla_BP_I"/>
</dbReference>
<keyword evidence="5 11" id="KW-1133">Transmembrane helix</keyword>
<dbReference type="PANTHER" id="PTHR24061:SF411">
    <property type="entry name" value="VOMERONASAL 2, RECEPTOR 10-RELATED"/>
    <property type="match status" value="1"/>
</dbReference>
<dbReference type="PROSITE" id="PS50259">
    <property type="entry name" value="G_PROTEIN_RECEP_F3_4"/>
    <property type="match status" value="1"/>
</dbReference>
<dbReference type="SUPFAM" id="SSF53822">
    <property type="entry name" value="Periplasmic binding protein-like I"/>
    <property type="match status" value="1"/>
</dbReference>
<dbReference type="PANTHER" id="PTHR24061">
    <property type="entry name" value="CALCIUM-SENSING RECEPTOR-RELATED"/>
    <property type="match status" value="1"/>
</dbReference>
<name>A0A1A6H6F0_NEOLE</name>
<evidence type="ECO:0000256" key="3">
    <source>
        <dbReference type="ARBA" id="ARBA00022692"/>
    </source>
</evidence>
<dbReference type="PRINTS" id="PR01535">
    <property type="entry name" value="VOMERONASL2R"/>
</dbReference>
<feature type="transmembrane region" description="Helical" evidence="11">
    <location>
        <begin position="378"/>
        <end position="397"/>
    </location>
</feature>
<dbReference type="EMBL" id="LZPO01046707">
    <property type="protein sequence ID" value="OBS73420.1"/>
    <property type="molecule type" value="Genomic_DNA"/>
</dbReference>
<dbReference type="InterPro" id="IPR017978">
    <property type="entry name" value="GPCR_3_C"/>
</dbReference>
<accession>A0A1A6H6F0</accession>
<evidence type="ECO:0000256" key="7">
    <source>
        <dbReference type="ARBA" id="ARBA00023136"/>
    </source>
</evidence>
<dbReference type="InterPro" id="IPR038550">
    <property type="entry name" value="GPCR_3_9-Cys_sf"/>
</dbReference>
<dbReference type="OrthoDB" id="5984008at2759"/>
<gene>
    <name evidence="13" type="ORF">A6R68_16042</name>
</gene>
<evidence type="ECO:0000256" key="4">
    <source>
        <dbReference type="ARBA" id="ARBA00022729"/>
    </source>
</evidence>
<evidence type="ECO:0000256" key="6">
    <source>
        <dbReference type="ARBA" id="ARBA00023040"/>
    </source>
</evidence>
<evidence type="ECO:0000313" key="14">
    <source>
        <dbReference type="Proteomes" id="UP000092124"/>
    </source>
</evidence>
<dbReference type="Proteomes" id="UP000092124">
    <property type="component" value="Unassembled WGS sequence"/>
</dbReference>
<dbReference type="InterPro" id="IPR000068">
    <property type="entry name" value="GPCR_3_Ca_sens_rcpt-rel"/>
</dbReference>
<proteinExistence type="predicted"/>
<reference evidence="13 14" key="1">
    <citation type="submission" date="2016-06" db="EMBL/GenBank/DDBJ databases">
        <title>The Draft Genome Sequence and Annotation of the Desert Woodrat Neotoma lepida.</title>
        <authorList>
            <person name="Campbell M."/>
            <person name="Oakeson K.F."/>
            <person name="Yandell M."/>
            <person name="Halpert J.R."/>
            <person name="Dearing D."/>
        </authorList>
    </citation>
    <scope>NUCLEOTIDE SEQUENCE [LARGE SCALE GENOMIC DNA]</scope>
    <source>
        <strain evidence="13">417</strain>
        <tissue evidence="13">Liver</tissue>
    </source>
</reference>
<dbReference type="InterPro" id="IPR001828">
    <property type="entry name" value="ANF_lig-bd_rcpt"/>
</dbReference>
<evidence type="ECO:0000256" key="11">
    <source>
        <dbReference type="SAM" id="Phobius"/>
    </source>
</evidence>
<dbReference type="GO" id="GO:0004930">
    <property type="term" value="F:G protein-coupled receptor activity"/>
    <property type="evidence" value="ECO:0007669"/>
    <property type="project" value="UniProtKB-KW"/>
</dbReference>
<dbReference type="GO" id="GO:0005886">
    <property type="term" value="C:plasma membrane"/>
    <property type="evidence" value="ECO:0007669"/>
    <property type="project" value="UniProtKB-SubCell"/>
</dbReference>
<evidence type="ECO:0000256" key="10">
    <source>
        <dbReference type="ARBA" id="ARBA00023224"/>
    </source>
</evidence>
<feature type="transmembrane region" description="Helical" evidence="11">
    <location>
        <begin position="459"/>
        <end position="478"/>
    </location>
</feature>
<feature type="domain" description="G-protein coupled receptors family 3 profile" evidence="12">
    <location>
        <begin position="413"/>
        <end position="507"/>
    </location>
</feature>
<evidence type="ECO:0000256" key="2">
    <source>
        <dbReference type="ARBA" id="ARBA00022475"/>
    </source>
</evidence>
<dbReference type="Pfam" id="PF01094">
    <property type="entry name" value="ANF_receptor"/>
    <property type="match status" value="1"/>
</dbReference>
<keyword evidence="7 11" id="KW-0472">Membrane</keyword>
<dbReference type="Gene3D" id="3.40.50.2300">
    <property type="match status" value="1"/>
</dbReference>
<evidence type="ECO:0000313" key="13">
    <source>
        <dbReference type="EMBL" id="OBS73420.1"/>
    </source>
</evidence>
<keyword evidence="10" id="KW-0807">Transducer</keyword>
<feature type="transmembrane region" description="Helical" evidence="11">
    <location>
        <begin position="417"/>
        <end position="439"/>
    </location>
</feature>
<dbReference type="AlphaFoldDB" id="A0A1A6H6F0"/>
<dbReference type="Gene3D" id="2.10.50.30">
    <property type="entry name" value="GPCR, family 3, nine cysteines domain"/>
    <property type="match status" value="1"/>
</dbReference>
<keyword evidence="2" id="KW-1003">Cell membrane</keyword>
<evidence type="ECO:0000256" key="9">
    <source>
        <dbReference type="ARBA" id="ARBA00023180"/>
    </source>
</evidence>
<comment type="caution">
    <text evidence="13">The sequence shown here is derived from an EMBL/GenBank/DDBJ whole genome shotgun (WGS) entry which is preliminary data.</text>
</comment>
<keyword evidence="14" id="KW-1185">Reference proteome</keyword>
<keyword evidence="6" id="KW-0297">G-protein coupled receptor</keyword>
<feature type="non-terminal residue" evidence="13">
    <location>
        <position position="507"/>
    </location>
</feature>
<dbReference type="InterPro" id="IPR004073">
    <property type="entry name" value="GPCR_3_vmron_rcpt_2"/>
</dbReference>